<reference evidence="15 16" key="1">
    <citation type="submission" date="2023-03" db="EMBL/GenBank/DDBJ databases">
        <title>Host association and intracellularity evolved multiple times independently in the Rickettsiales.</title>
        <authorList>
            <person name="Castelli M."/>
            <person name="Nardi T."/>
            <person name="Gammuto L."/>
            <person name="Bellinzona G."/>
            <person name="Sabaneyeva E."/>
            <person name="Potekhin A."/>
            <person name="Serra V."/>
            <person name="Petroni G."/>
            <person name="Sassera D."/>
        </authorList>
    </citation>
    <scope>NUCLEOTIDE SEQUENCE [LARGE SCALE GENOMIC DNA]</scope>
    <source>
        <strain evidence="15 16">Sr 2-6</strain>
    </source>
</reference>
<dbReference type="PANTHER" id="PTHR48086">
    <property type="entry name" value="SODIUM/PROLINE SYMPORTER-RELATED"/>
    <property type="match status" value="1"/>
</dbReference>
<comment type="similarity">
    <text evidence="2 13">Belongs to the sodium:solute symporter (SSF) (TC 2.A.21) family.</text>
</comment>
<evidence type="ECO:0000256" key="8">
    <source>
        <dbReference type="ARBA" id="ARBA00023053"/>
    </source>
</evidence>
<feature type="transmembrane region" description="Helical" evidence="14">
    <location>
        <begin position="343"/>
        <end position="361"/>
    </location>
</feature>
<keyword evidence="7 14" id="KW-1133">Transmembrane helix</keyword>
<evidence type="ECO:0000256" key="9">
    <source>
        <dbReference type="ARBA" id="ARBA00023065"/>
    </source>
</evidence>
<protein>
    <submittedName>
        <fullName evidence="15">Solute carrier domain protein</fullName>
    </submittedName>
</protein>
<keyword evidence="5 14" id="KW-0812">Transmembrane</keyword>
<dbReference type="Pfam" id="PF00474">
    <property type="entry name" value="SSF"/>
    <property type="match status" value="1"/>
</dbReference>
<evidence type="ECO:0000256" key="3">
    <source>
        <dbReference type="ARBA" id="ARBA00022448"/>
    </source>
</evidence>
<evidence type="ECO:0000256" key="5">
    <source>
        <dbReference type="ARBA" id="ARBA00022692"/>
    </source>
</evidence>
<evidence type="ECO:0000256" key="10">
    <source>
        <dbReference type="ARBA" id="ARBA00023136"/>
    </source>
</evidence>
<comment type="catalytic activity">
    <reaction evidence="12">
        <text>L-proline(in) + Na(+)(in) = L-proline(out) + Na(+)(out)</text>
        <dbReference type="Rhea" id="RHEA:28967"/>
        <dbReference type="ChEBI" id="CHEBI:29101"/>
        <dbReference type="ChEBI" id="CHEBI:60039"/>
    </reaction>
</comment>
<evidence type="ECO:0000256" key="13">
    <source>
        <dbReference type="RuleBase" id="RU362091"/>
    </source>
</evidence>
<gene>
    <name evidence="15" type="ORF">Megvenef_01735</name>
</gene>
<feature type="transmembrane region" description="Helical" evidence="14">
    <location>
        <begin position="164"/>
        <end position="184"/>
    </location>
</feature>
<dbReference type="InterPro" id="IPR038377">
    <property type="entry name" value="Na/Glc_symporter_sf"/>
</dbReference>
<keyword evidence="6" id="KW-0769">Symport</keyword>
<evidence type="ECO:0000256" key="1">
    <source>
        <dbReference type="ARBA" id="ARBA00004651"/>
    </source>
</evidence>
<evidence type="ECO:0000313" key="16">
    <source>
        <dbReference type="Proteomes" id="UP001291687"/>
    </source>
</evidence>
<keyword evidence="4" id="KW-1003">Cell membrane</keyword>
<keyword evidence="11" id="KW-0739">Sodium transport</keyword>
<name>A0ABU5NEY1_9RICK</name>
<feature type="transmembrane region" description="Helical" evidence="14">
    <location>
        <begin position="196"/>
        <end position="219"/>
    </location>
</feature>
<evidence type="ECO:0000256" key="2">
    <source>
        <dbReference type="ARBA" id="ARBA00006434"/>
    </source>
</evidence>
<comment type="caution">
    <text evidence="15">The sequence shown here is derived from an EMBL/GenBank/DDBJ whole genome shotgun (WGS) entry which is preliminary data.</text>
</comment>
<evidence type="ECO:0000256" key="6">
    <source>
        <dbReference type="ARBA" id="ARBA00022847"/>
    </source>
</evidence>
<dbReference type="Proteomes" id="UP001291687">
    <property type="component" value="Unassembled WGS sequence"/>
</dbReference>
<evidence type="ECO:0000256" key="14">
    <source>
        <dbReference type="SAM" id="Phobius"/>
    </source>
</evidence>
<feature type="transmembrane region" description="Helical" evidence="14">
    <location>
        <begin position="80"/>
        <end position="102"/>
    </location>
</feature>
<dbReference type="PANTHER" id="PTHR48086:SF3">
    <property type="entry name" value="SODIUM_PROLINE SYMPORTER"/>
    <property type="match status" value="1"/>
</dbReference>
<accession>A0ABU5NEY1</accession>
<feature type="transmembrane region" description="Helical" evidence="14">
    <location>
        <begin position="311"/>
        <end position="336"/>
    </location>
</feature>
<comment type="subcellular location">
    <subcellularLocation>
        <location evidence="1">Cell membrane</location>
        <topology evidence="1">Multi-pass membrane protein</topology>
    </subcellularLocation>
</comment>
<evidence type="ECO:0000313" key="15">
    <source>
        <dbReference type="EMBL" id="MEA0971748.1"/>
    </source>
</evidence>
<dbReference type="InterPro" id="IPR050277">
    <property type="entry name" value="Sodium:Solute_Symporter"/>
</dbReference>
<keyword evidence="9" id="KW-0406">Ion transport</keyword>
<keyword evidence="3" id="KW-0813">Transport</keyword>
<dbReference type="Gene3D" id="1.20.1730.10">
    <property type="entry name" value="Sodium/glucose cotransporter"/>
    <property type="match status" value="1"/>
</dbReference>
<dbReference type="EMBL" id="JARJFB010000249">
    <property type="protein sequence ID" value="MEA0971748.1"/>
    <property type="molecule type" value="Genomic_DNA"/>
</dbReference>
<keyword evidence="8" id="KW-0915">Sodium</keyword>
<evidence type="ECO:0000256" key="7">
    <source>
        <dbReference type="ARBA" id="ARBA00022989"/>
    </source>
</evidence>
<keyword evidence="16" id="KW-1185">Reference proteome</keyword>
<feature type="transmembrane region" description="Helical" evidence="14">
    <location>
        <begin position="367"/>
        <end position="386"/>
    </location>
</feature>
<sequence>MCGDLFLKFLKLYQKFRVLTERLCIVPKMKRFLGKISVASIMGEEYGQTVRVITAISGCFAVSGGIFIQFQIMGKVLHYLLPFLNEPICILISSAIVIFYSFSGGIDAVVHTDKIQAVCFILALVIGIILLKTTIKYEMPTHGLGEHFHLSHLLTFNFEQRIDMFLLFAYFLIPGMSPHVVQRISMGINLSQVKKAYLWSSLALLLVLIASCWFSYLLFQMNPHIPPKEILTTLLNLFTIDGTKAILIIGIISMCMSTADSNLNIAAVLIGNDTLGANSLNKLEKLYSARRATIAIGLLCLFFSFKEGSLLDIVLFAQSFYIPIVTVPLLATIFGYKTTERCCLIAMIFAIIFVVIFKFILKSNLNIITIAMGINLISLIFSHYIIEKWELLKCFGIRSNLKELK</sequence>
<dbReference type="InterPro" id="IPR001734">
    <property type="entry name" value="Na/solute_symporter"/>
</dbReference>
<feature type="transmembrane region" description="Helical" evidence="14">
    <location>
        <begin position="114"/>
        <end position="131"/>
    </location>
</feature>
<evidence type="ECO:0000256" key="12">
    <source>
        <dbReference type="ARBA" id="ARBA00033708"/>
    </source>
</evidence>
<keyword evidence="10 14" id="KW-0472">Membrane</keyword>
<evidence type="ECO:0000256" key="4">
    <source>
        <dbReference type="ARBA" id="ARBA00022475"/>
    </source>
</evidence>
<dbReference type="PROSITE" id="PS50283">
    <property type="entry name" value="NA_SOLUT_SYMP_3"/>
    <property type="match status" value="1"/>
</dbReference>
<proteinExistence type="inferred from homology"/>
<organism evidence="15 16">
    <name type="scientific">Candidatus Megaera venefica</name>
    <dbReference type="NCBI Taxonomy" id="2055910"/>
    <lineage>
        <taxon>Bacteria</taxon>
        <taxon>Pseudomonadati</taxon>
        <taxon>Pseudomonadota</taxon>
        <taxon>Alphaproteobacteria</taxon>
        <taxon>Rickettsiales</taxon>
        <taxon>Rickettsiaceae</taxon>
        <taxon>Candidatus Megaera</taxon>
    </lineage>
</organism>
<evidence type="ECO:0000256" key="11">
    <source>
        <dbReference type="ARBA" id="ARBA00023201"/>
    </source>
</evidence>
<feature type="transmembrane region" description="Helical" evidence="14">
    <location>
        <begin position="50"/>
        <end position="68"/>
    </location>
</feature>